<dbReference type="InterPro" id="IPR023313">
    <property type="entry name" value="UBQ-conjugating_AS"/>
</dbReference>
<dbReference type="GeneID" id="80881749"/>
<keyword evidence="10" id="KW-1185">Reference proteome</keyword>
<dbReference type="Gene3D" id="3.10.110.10">
    <property type="entry name" value="Ubiquitin Conjugating Enzyme"/>
    <property type="match status" value="1"/>
</dbReference>
<feature type="active site" description="Glycyl thioester intermediate" evidence="5">
    <location>
        <position position="93"/>
    </location>
</feature>
<dbReference type="Pfam" id="PF00179">
    <property type="entry name" value="UQ_con"/>
    <property type="match status" value="1"/>
</dbReference>
<protein>
    <submittedName>
        <fullName evidence="9">Ubiquitin-conjugating enzyme/RWD-like protein</fullName>
    </submittedName>
</protein>
<reference evidence="9" key="1">
    <citation type="submission" date="2023-03" db="EMBL/GenBank/DDBJ databases">
        <title>Near-Complete genome sequence of Lipomyces tetrasporous NRRL Y-64009, an oleaginous yeast capable of growing on lignocellulosic hydrolysates.</title>
        <authorList>
            <consortium name="Lawrence Berkeley National Laboratory"/>
            <person name="Jagtap S.S."/>
            <person name="Liu J.-J."/>
            <person name="Walukiewicz H.E."/>
            <person name="Pangilinan J."/>
            <person name="Lipzen A."/>
            <person name="Ahrendt S."/>
            <person name="Koriabine M."/>
            <person name="Cobaugh K."/>
            <person name="Salamov A."/>
            <person name="Yoshinaga Y."/>
            <person name="Ng V."/>
            <person name="Daum C."/>
            <person name="Grigoriev I.V."/>
            <person name="Slininger P.J."/>
            <person name="Dien B.S."/>
            <person name="Jin Y.-S."/>
            <person name="Rao C.V."/>
        </authorList>
    </citation>
    <scope>NUCLEOTIDE SEQUENCE</scope>
    <source>
        <strain evidence="9">NRRL Y-64009</strain>
    </source>
</reference>
<keyword evidence="3 6" id="KW-0833">Ubl conjugation pathway</keyword>
<name>A0AAD7VV47_9ASCO</name>
<feature type="compositionally biased region" description="Basic and acidic residues" evidence="7">
    <location>
        <begin position="245"/>
        <end position="254"/>
    </location>
</feature>
<feature type="region of interest" description="Disordered" evidence="7">
    <location>
        <begin position="200"/>
        <end position="312"/>
    </location>
</feature>
<comment type="similarity">
    <text evidence="6">Belongs to the ubiquitin-conjugating enzyme family.</text>
</comment>
<evidence type="ECO:0000259" key="8">
    <source>
        <dbReference type="PROSITE" id="PS50127"/>
    </source>
</evidence>
<dbReference type="InterPro" id="IPR016135">
    <property type="entry name" value="UBQ-conjugating_enzyme/RWD"/>
</dbReference>
<evidence type="ECO:0000256" key="6">
    <source>
        <dbReference type="RuleBase" id="RU362109"/>
    </source>
</evidence>
<comment type="caution">
    <text evidence="9">The sequence shown here is derived from an EMBL/GenBank/DDBJ whole genome shotgun (WGS) entry which is preliminary data.</text>
</comment>
<dbReference type="EMBL" id="JARPMG010000002">
    <property type="protein sequence ID" value="KAJ8102579.1"/>
    <property type="molecule type" value="Genomic_DNA"/>
</dbReference>
<dbReference type="RefSeq" id="XP_056046029.1">
    <property type="nucleotide sequence ID" value="XM_056186583.1"/>
</dbReference>
<dbReference type="Proteomes" id="UP001217417">
    <property type="component" value="Unassembled WGS sequence"/>
</dbReference>
<dbReference type="AlphaFoldDB" id="A0AAD7VV47"/>
<sequence length="312" mass="34996">MSKSASSSLLLKQYKDLTDPKRAMPSFRIELKDGNIYVWSVTVMVLNKESIYYGGYFKAEMRFPSDYPFNPPAFRFLRPLFHPNVYPKDGGLCISILHSGVDATSGEAPSERWSPAQSVESVLVSILSLLEDPNPDSPANVDAAVAFRNDREKYNNTVRRQVEKSKEDIPAGFKIPESEVYAAPQTEDAVDDEFWYEDADVDDDGDEVDASGDDEFVVDDDDEGVADFDGSDDEDVDMDDSEDFVSEKHEHYADTNETALDSETETTLLNTSQDRKTVVAGREPLTPAPENEKVDLLREEPHTKLDPRESEL</sequence>
<dbReference type="PANTHER" id="PTHR24067">
    <property type="entry name" value="UBIQUITIN-CONJUGATING ENZYME E2"/>
    <property type="match status" value="1"/>
</dbReference>
<gene>
    <name evidence="9" type="ORF">POJ06DRAFT_245062</name>
</gene>
<feature type="domain" description="UBC core" evidence="8">
    <location>
        <begin position="5"/>
        <end position="167"/>
    </location>
</feature>
<keyword evidence="4 6" id="KW-0067">ATP-binding</keyword>
<dbReference type="PROSITE" id="PS00183">
    <property type="entry name" value="UBC_1"/>
    <property type="match status" value="1"/>
</dbReference>
<evidence type="ECO:0000313" key="9">
    <source>
        <dbReference type="EMBL" id="KAJ8102579.1"/>
    </source>
</evidence>
<feature type="compositionally biased region" description="Basic and acidic residues" evidence="7">
    <location>
        <begin position="290"/>
        <end position="312"/>
    </location>
</feature>
<feature type="compositionally biased region" description="Polar residues" evidence="7">
    <location>
        <begin position="255"/>
        <end position="272"/>
    </location>
</feature>
<accession>A0AAD7VV47</accession>
<dbReference type="CDD" id="cd23811">
    <property type="entry name" value="UBCc_ScCDC34-like"/>
    <property type="match status" value="1"/>
</dbReference>
<evidence type="ECO:0000313" key="10">
    <source>
        <dbReference type="Proteomes" id="UP001217417"/>
    </source>
</evidence>
<dbReference type="InterPro" id="IPR000608">
    <property type="entry name" value="UBC"/>
</dbReference>
<evidence type="ECO:0000256" key="2">
    <source>
        <dbReference type="ARBA" id="ARBA00022741"/>
    </source>
</evidence>
<keyword evidence="1" id="KW-0808">Transferase</keyword>
<evidence type="ECO:0000256" key="3">
    <source>
        <dbReference type="ARBA" id="ARBA00022786"/>
    </source>
</evidence>
<dbReference type="SUPFAM" id="SSF54495">
    <property type="entry name" value="UBC-like"/>
    <property type="match status" value="1"/>
</dbReference>
<feature type="compositionally biased region" description="Acidic residues" evidence="7">
    <location>
        <begin position="200"/>
        <end position="244"/>
    </location>
</feature>
<dbReference type="PROSITE" id="PS50127">
    <property type="entry name" value="UBC_2"/>
    <property type="match status" value="1"/>
</dbReference>
<proteinExistence type="inferred from homology"/>
<keyword evidence="2 6" id="KW-0547">Nucleotide-binding</keyword>
<evidence type="ECO:0000256" key="1">
    <source>
        <dbReference type="ARBA" id="ARBA00022679"/>
    </source>
</evidence>
<evidence type="ECO:0000256" key="7">
    <source>
        <dbReference type="SAM" id="MobiDB-lite"/>
    </source>
</evidence>
<dbReference type="SMART" id="SM00212">
    <property type="entry name" value="UBCc"/>
    <property type="match status" value="1"/>
</dbReference>
<dbReference type="GO" id="GO:0005524">
    <property type="term" value="F:ATP binding"/>
    <property type="evidence" value="ECO:0007669"/>
    <property type="project" value="UniProtKB-UniRule"/>
</dbReference>
<dbReference type="InterPro" id="IPR050113">
    <property type="entry name" value="Ub_conjugating_enzyme"/>
</dbReference>
<evidence type="ECO:0000256" key="4">
    <source>
        <dbReference type="ARBA" id="ARBA00022840"/>
    </source>
</evidence>
<dbReference type="GO" id="GO:0016740">
    <property type="term" value="F:transferase activity"/>
    <property type="evidence" value="ECO:0007669"/>
    <property type="project" value="UniProtKB-KW"/>
</dbReference>
<dbReference type="FunFam" id="3.10.110.10:FF:000051">
    <property type="entry name" value="ubiquitin-conjugating enzyme E2 R2-like"/>
    <property type="match status" value="1"/>
</dbReference>
<organism evidence="9 10">
    <name type="scientific">Lipomyces tetrasporus</name>
    <dbReference type="NCBI Taxonomy" id="54092"/>
    <lineage>
        <taxon>Eukaryota</taxon>
        <taxon>Fungi</taxon>
        <taxon>Dikarya</taxon>
        <taxon>Ascomycota</taxon>
        <taxon>Saccharomycotina</taxon>
        <taxon>Lipomycetes</taxon>
        <taxon>Lipomycetales</taxon>
        <taxon>Lipomycetaceae</taxon>
        <taxon>Lipomyces</taxon>
    </lineage>
</organism>
<evidence type="ECO:0000256" key="5">
    <source>
        <dbReference type="PROSITE-ProRule" id="PRU10133"/>
    </source>
</evidence>